<reference evidence="3 4" key="1">
    <citation type="journal article" date="2012" name="Proc. Natl. Acad. Sci. U.S.A.">
        <title>Comparative genomics of Ceriporiopsis subvermispora and Phanerochaete chrysosporium provide insight into selective ligninolysis.</title>
        <authorList>
            <person name="Fernandez-Fueyo E."/>
            <person name="Ruiz-Duenas F.J."/>
            <person name="Ferreira P."/>
            <person name="Floudas D."/>
            <person name="Hibbett D.S."/>
            <person name="Canessa P."/>
            <person name="Larrondo L.F."/>
            <person name="James T.Y."/>
            <person name="Seelenfreund D."/>
            <person name="Lobos S."/>
            <person name="Polanco R."/>
            <person name="Tello M."/>
            <person name="Honda Y."/>
            <person name="Watanabe T."/>
            <person name="Watanabe T."/>
            <person name="Ryu J.S."/>
            <person name="Kubicek C.P."/>
            <person name="Schmoll M."/>
            <person name="Gaskell J."/>
            <person name="Hammel K.E."/>
            <person name="St John F.J."/>
            <person name="Vanden Wymelenberg A."/>
            <person name="Sabat G."/>
            <person name="Splinter BonDurant S."/>
            <person name="Syed K."/>
            <person name="Yadav J.S."/>
            <person name="Doddapaneni H."/>
            <person name="Subramanian V."/>
            <person name="Lavin J.L."/>
            <person name="Oguiza J.A."/>
            <person name="Perez G."/>
            <person name="Pisabarro A.G."/>
            <person name="Ramirez L."/>
            <person name="Santoyo F."/>
            <person name="Master E."/>
            <person name="Coutinho P.M."/>
            <person name="Henrissat B."/>
            <person name="Lombard V."/>
            <person name="Magnuson J.K."/>
            <person name="Kuees U."/>
            <person name="Hori C."/>
            <person name="Igarashi K."/>
            <person name="Samejima M."/>
            <person name="Held B.W."/>
            <person name="Barry K.W."/>
            <person name="LaButti K.M."/>
            <person name="Lapidus A."/>
            <person name="Lindquist E.A."/>
            <person name="Lucas S.M."/>
            <person name="Riley R."/>
            <person name="Salamov A.A."/>
            <person name="Hoffmeister D."/>
            <person name="Schwenk D."/>
            <person name="Hadar Y."/>
            <person name="Yarden O."/>
            <person name="de Vries R.P."/>
            <person name="Wiebenga A."/>
            <person name="Stenlid J."/>
            <person name="Eastwood D."/>
            <person name="Grigoriev I.V."/>
            <person name="Berka R.M."/>
            <person name="Blanchette R.A."/>
            <person name="Kersten P."/>
            <person name="Martinez A.T."/>
            <person name="Vicuna R."/>
            <person name="Cullen D."/>
        </authorList>
    </citation>
    <scope>NUCLEOTIDE SEQUENCE [LARGE SCALE GENOMIC DNA]</scope>
    <source>
        <strain evidence="3 4">B</strain>
    </source>
</reference>
<gene>
    <name evidence="3" type="ORF">CERSUDRAFT_47695</name>
</gene>
<feature type="domain" description="BTB" evidence="2">
    <location>
        <begin position="27"/>
        <end position="89"/>
    </location>
</feature>
<dbReference type="SMART" id="SM00225">
    <property type="entry name" value="BTB"/>
    <property type="match status" value="1"/>
</dbReference>
<dbReference type="Pfam" id="PF00651">
    <property type="entry name" value="BTB"/>
    <property type="match status" value="1"/>
</dbReference>
<protein>
    <recommendedName>
        <fullName evidence="2">BTB domain-containing protein</fullName>
    </recommendedName>
</protein>
<dbReference type="HOGENOM" id="CLU_052397_3_1_1"/>
<sequence length="137" mass="14968">MDLDLRELIDLNATASPIAHPFTKPSADVILRSSDKVDFKVHKLMLSEASPVFETKFSLPQPSGPEAEASDSPPSETSAIINQLLGFCYLMAHPDFGVGNLDQLAAVLETALKYDISAAVTHLRQHPVRQVVLEEPF</sequence>
<accession>M2QQB4</accession>
<dbReference type="InterPro" id="IPR011333">
    <property type="entry name" value="SKP1/BTB/POZ_sf"/>
</dbReference>
<evidence type="ECO:0000313" key="3">
    <source>
        <dbReference type="EMBL" id="EMD39268.1"/>
    </source>
</evidence>
<dbReference type="Gene3D" id="3.30.710.10">
    <property type="entry name" value="Potassium Channel Kv1.1, Chain A"/>
    <property type="match status" value="1"/>
</dbReference>
<dbReference type="AlphaFoldDB" id="M2QQB4"/>
<evidence type="ECO:0000313" key="4">
    <source>
        <dbReference type="Proteomes" id="UP000016930"/>
    </source>
</evidence>
<dbReference type="PROSITE" id="PS50097">
    <property type="entry name" value="BTB"/>
    <property type="match status" value="1"/>
</dbReference>
<dbReference type="EMBL" id="KB445794">
    <property type="protein sequence ID" value="EMD39268.1"/>
    <property type="molecule type" value="Genomic_DNA"/>
</dbReference>
<dbReference type="SUPFAM" id="SSF54695">
    <property type="entry name" value="POZ domain"/>
    <property type="match status" value="1"/>
</dbReference>
<dbReference type="CDD" id="cd18186">
    <property type="entry name" value="BTB_POZ_ZBTB_KLHL-like"/>
    <property type="match status" value="1"/>
</dbReference>
<evidence type="ECO:0000256" key="1">
    <source>
        <dbReference type="SAM" id="MobiDB-lite"/>
    </source>
</evidence>
<dbReference type="Proteomes" id="UP000016930">
    <property type="component" value="Unassembled WGS sequence"/>
</dbReference>
<dbReference type="STRING" id="914234.M2QQB4"/>
<name>M2QQB4_CERS8</name>
<feature type="region of interest" description="Disordered" evidence="1">
    <location>
        <begin position="57"/>
        <end position="76"/>
    </location>
</feature>
<keyword evidence="4" id="KW-1185">Reference proteome</keyword>
<evidence type="ECO:0000259" key="2">
    <source>
        <dbReference type="PROSITE" id="PS50097"/>
    </source>
</evidence>
<dbReference type="InterPro" id="IPR000210">
    <property type="entry name" value="BTB/POZ_dom"/>
</dbReference>
<dbReference type="OrthoDB" id="3164835at2759"/>
<proteinExistence type="predicted"/>
<organism evidence="3 4">
    <name type="scientific">Ceriporiopsis subvermispora (strain B)</name>
    <name type="common">White-rot fungus</name>
    <name type="synonym">Gelatoporia subvermispora</name>
    <dbReference type="NCBI Taxonomy" id="914234"/>
    <lineage>
        <taxon>Eukaryota</taxon>
        <taxon>Fungi</taxon>
        <taxon>Dikarya</taxon>
        <taxon>Basidiomycota</taxon>
        <taxon>Agaricomycotina</taxon>
        <taxon>Agaricomycetes</taxon>
        <taxon>Polyporales</taxon>
        <taxon>Gelatoporiaceae</taxon>
        <taxon>Gelatoporia</taxon>
    </lineage>
</organism>